<feature type="transmembrane region" description="Helical" evidence="4">
    <location>
        <begin position="339"/>
        <end position="358"/>
    </location>
</feature>
<feature type="transmembrane region" description="Helical" evidence="4">
    <location>
        <begin position="370"/>
        <end position="390"/>
    </location>
</feature>
<feature type="transmembrane region" description="Helical" evidence="4">
    <location>
        <begin position="12"/>
        <end position="34"/>
    </location>
</feature>
<evidence type="ECO:0000256" key="2">
    <source>
        <dbReference type="ARBA" id="ARBA00022989"/>
    </source>
</evidence>
<feature type="transmembrane region" description="Helical" evidence="4">
    <location>
        <begin position="307"/>
        <end position="327"/>
    </location>
</feature>
<dbReference type="PROSITE" id="PS50850">
    <property type="entry name" value="MFS"/>
    <property type="match status" value="1"/>
</dbReference>
<keyword evidence="1 4" id="KW-0812">Transmembrane</keyword>
<feature type="transmembrane region" description="Helical" evidence="4">
    <location>
        <begin position="213"/>
        <end position="235"/>
    </location>
</feature>
<dbReference type="SUPFAM" id="SSF103473">
    <property type="entry name" value="MFS general substrate transporter"/>
    <property type="match status" value="1"/>
</dbReference>
<dbReference type="InterPro" id="IPR036259">
    <property type="entry name" value="MFS_trans_sf"/>
</dbReference>
<feature type="transmembrane region" description="Helical" evidence="4">
    <location>
        <begin position="282"/>
        <end position="301"/>
    </location>
</feature>
<feature type="transmembrane region" description="Helical" evidence="4">
    <location>
        <begin position="100"/>
        <end position="118"/>
    </location>
</feature>
<evidence type="ECO:0000259" key="5">
    <source>
        <dbReference type="PROSITE" id="PS50850"/>
    </source>
</evidence>
<keyword evidence="2 4" id="KW-1133">Transmembrane helix</keyword>
<feature type="transmembrane region" description="Helical" evidence="4">
    <location>
        <begin position="255"/>
        <end position="275"/>
    </location>
</feature>
<feature type="transmembrane region" description="Helical" evidence="4">
    <location>
        <begin position="46"/>
        <end position="66"/>
    </location>
</feature>
<dbReference type="PANTHER" id="PTHR43129">
    <property type="entry name" value="FOSMIDOMYCIN RESISTANCE PROTEIN"/>
    <property type="match status" value="1"/>
</dbReference>
<dbReference type="InterPro" id="IPR020846">
    <property type="entry name" value="MFS_dom"/>
</dbReference>
<dbReference type="CDD" id="cd17478">
    <property type="entry name" value="MFS_FsR"/>
    <property type="match status" value="1"/>
</dbReference>
<dbReference type="PANTHER" id="PTHR43129:SF1">
    <property type="entry name" value="FOSMIDOMYCIN RESISTANCE PROTEIN"/>
    <property type="match status" value="1"/>
</dbReference>
<evidence type="ECO:0000256" key="4">
    <source>
        <dbReference type="SAM" id="Phobius"/>
    </source>
</evidence>
<comment type="caution">
    <text evidence="6">The sequence shown here is derived from an EMBL/GenBank/DDBJ whole genome shotgun (WGS) entry which is preliminary data.</text>
</comment>
<dbReference type="EMBL" id="BAABGR010000003">
    <property type="protein sequence ID" value="GAA4510661.1"/>
    <property type="molecule type" value="Genomic_DNA"/>
</dbReference>
<feature type="transmembrane region" description="Helical" evidence="4">
    <location>
        <begin position="166"/>
        <end position="188"/>
    </location>
</feature>
<protein>
    <submittedName>
        <fullName evidence="6">MFS transporter</fullName>
    </submittedName>
</protein>
<dbReference type="Proteomes" id="UP001500394">
    <property type="component" value="Unassembled WGS sequence"/>
</dbReference>
<dbReference type="RefSeq" id="WP_345063536.1">
    <property type="nucleotide sequence ID" value="NZ_BAABGR010000003.1"/>
</dbReference>
<name>A0ABP8QUP2_9SPHI</name>
<keyword evidence="7" id="KW-1185">Reference proteome</keyword>
<dbReference type="Gene3D" id="1.20.1250.20">
    <property type="entry name" value="MFS general substrate transporter like domains"/>
    <property type="match status" value="2"/>
</dbReference>
<evidence type="ECO:0000313" key="7">
    <source>
        <dbReference type="Proteomes" id="UP001500394"/>
    </source>
</evidence>
<gene>
    <name evidence="6" type="ORF">GCM10023173_02370</name>
</gene>
<dbReference type="InterPro" id="IPR011701">
    <property type="entry name" value="MFS"/>
</dbReference>
<feature type="transmembrane region" description="Helical" evidence="4">
    <location>
        <begin position="139"/>
        <end position="160"/>
    </location>
</feature>
<evidence type="ECO:0000256" key="3">
    <source>
        <dbReference type="ARBA" id="ARBA00023136"/>
    </source>
</evidence>
<evidence type="ECO:0000256" key="1">
    <source>
        <dbReference type="ARBA" id="ARBA00022692"/>
    </source>
</evidence>
<organism evidence="6 7">
    <name type="scientific">Sphingobacterium thermophilum</name>
    <dbReference type="NCBI Taxonomy" id="768534"/>
    <lineage>
        <taxon>Bacteria</taxon>
        <taxon>Pseudomonadati</taxon>
        <taxon>Bacteroidota</taxon>
        <taxon>Sphingobacteriia</taxon>
        <taxon>Sphingobacteriales</taxon>
        <taxon>Sphingobacteriaceae</taxon>
        <taxon>Sphingobacterium</taxon>
    </lineage>
</organism>
<feature type="transmembrane region" description="Helical" evidence="4">
    <location>
        <begin position="78"/>
        <end position="94"/>
    </location>
</feature>
<keyword evidence="3 4" id="KW-0472">Membrane</keyword>
<accession>A0ABP8QUP2</accession>
<feature type="domain" description="Major facilitator superfamily (MFS) profile" evidence="5">
    <location>
        <begin position="13"/>
        <end position="393"/>
    </location>
</feature>
<evidence type="ECO:0000313" key="6">
    <source>
        <dbReference type="EMBL" id="GAA4510661.1"/>
    </source>
</evidence>
<dbReference type="Pfam" id="PF07690">
    <property type="entry name" value="MFS_1"/>
    <property type="match status" value="1"/>
</dbReference>
<proteinExistence type="predicted"/>
<reference evidence="7" key="1">
    <citation type="journal article" date="2019" name="Int. J. Syst. Evol. Microbiol.">
        <title>The Global Catalogue of Microorganisms (GCM) 10K type strain sequencing project: providing services to taxonomists for standard genome sequencing and annotation.</title>
        <authorList>
            <consortium name="The Broad Institute Genomics Platform"/>
            <consortium name="The Broad Institute Genome Sequencing Center for Infectious Disease"/>
            <person name="Wu L."/>
            <person name="Ma J."/>
        </authorList>
    </citation>
    <scope>NUCLEOTIDE SEQUENCE [LARGE SCALE GENOMIC DNA]</scope>
    <source>
        <strain evidence="7">JCM 17858</strain>
    </source>
</reference>
<sequence>MLKLSTEKPIYPILFAVSFAHLLNDLIQGVIPAVYPLLKQEHHLDYGQIGLITFVYQLSASIFQPMVGTYTDKRSQPYSQMLAMALLIVGMFVFANAHSYLWILITVFLVGIASSIFHPESSRIAYMASSGKRSLAQSIFQIGGNGGMALAPIVVAYVVLPRGQWAIMWLVAVPLLGQLVAYYIGGWYKEHLLRQSKTEKKSIAYPDLPKSKVILSIVILLLLILSKYFYVASITNYLQFYAMEKFGISAVRAQVYLFYFLTAVAVGTMIGGIFGDRFGRKYVIWFSVLGAAPFTLALPYVGLTMTGIFIVIIGLILSSAFPAIIVYAQELLPKKLGMVSGLFYGFAFGVAGIGSALLGWLADWTSIEHIYHICSYLPVIGVIAALLPNLQKINYIQQR</sequence>